<dbReference type="AlphaFoldDB" id="A0A9J6H3J0"/>
<dbReference type="OMA" id="MATFDIL"/>
<accession>A0A9J6H3J0</accession>
<keyword evidence="3" id="KW-1185">Reference proteome</keyword>
<proteinExistence type="predicted"/>
<protein>
    <recommendedName>
        <fullName evidence="1">Transposase Helix-turn-helix domain-containing protein</fullName>
    </recommendedName>
</protein>
<dbReference type="EMBL" id="JABSTR010000011">
    <property type="protein sequence ID" value="KAH9382354.1"/>
    <property type="molecule type" value="Genomic_DNA"/>
</dbReference>
<dbReference type="Pfam" id="PF13613">
    <property type="entry name" value="HTH_Tnp_4"/>
    <property type="match status" value="1"/>
</dbReference>
<organism evidence="2 3">
    <name type="scientific">Haemaphysalis longicornis</name>
    <name type="common">Bush tick</name>
    <dbReference type="NCBI Taxonomy" id="44386"/>
    <lineage>
        <taxon>Eukaryota</taxon>
        <taxon>Metazoa</taxon>
        <taxon>Ecdysozoa</taxon>
        <taxon>Arthropoda</taxon>
        <taxon>Chelicerata</taxon>
        <taxon>Arachnida</taxon>
        <taxon>Acari</taxon>
        <taxon>Parasitiformes</taxon>
        <taxon>Ixodida</taxon>
        <taxon>Ixodoidea</taxon>
        <taxon>Ixodidae</taxon>
        <taxon>Haemaphysalinae</taxon>
        <taxon>Haemaphysalis</taxon>
    </lineage>
</organism>
<name>A0A9J6H3J0_HAELO</name>
<dbReference type="PANTHER" id="PTHR23080">
    <property type="entry name" value="THAP DOMAIN PROTEIN"/>
    <property type="match status" value="1"/>
</dbReference>
<dbReference type="InterPro" id="IPR027805">
    <property type="entry name" value="Transposase_HTH_dom"/>
</dbReference>
<comment type="caution">
    <text evidence="2">The sequence shown here is derived from an EMBL/GenBank/DDBJ whole genome shotgun (WGS) entry which is preliminary data.</text>
</comment>
<sequence length="140" mass="15916">MWDINSMEEQCVELNDRIYTQQKKMERLQLTEEALRTSETKVAFYTGTANFAVLLGLFSMIEKYVAHGANNSMTKFLEFVLFSMKVKLNLQSPGLTFRFGVSEATVSRIFHKWLNVAYCRLKSQIAAGRCAAANDATDIL</sequence>
<gene>
    <name evidence="2" type="ORF">HPB48_021222</name>
</gene>
<dbReference type="VEuPathDB" id="VectorBase:HLOH_061502"/>
<feature type="domain" description="Transposase Helix-turn-helix" evidence="1">
    <location>
        <begin position="74"/>
        <end position="122"/>
    </location>
</feature>
<dbReference type="OrthoDB" id="8195867at2759"/>
<dbReference type="PANTHER" id="PTHR23080:SF63">
    <property type="entry name" value="TICK TRANSPOSON"/>
    <property type="match status" value="1"/>
</dbReference>
<dbReference type="Proteomes" id="UP000821853">
    <property type="component" value="Chromosome 9"/>
</dbReference>
<evidence type="ECO:0000313" key="2">
    <source>
        <dbReference type="EMBL" id="KAH9382354.1"/>
    </source>
</evidence>
<evidence type="ECO:0000259" key="1">
    <source>
        <dbReference type="Pfam" id="PF13613"/>
    </source>
</evidence>
<reference evidence="2 3" key="1">
    <citation type="journal article" date="2020" name="Cell">
        <title>Large-Scale Comparative Analyses of Tick Genomes Elucidate Their Genetic Diversity and Vector Capacities.</title>
        <authorList>
            <consortium name="Tick Genome and Microbiome Consortium (TIGMIC)"/>
            <person name="Jia N."/>
            <person name="Wang J."/>
            <person name="Shi W."/>
            <person name="Du L."/>
            <person name="Sun Y."/>
            <person name="Zhan W."/>
            <person name="Jiang J.F."/>
            <person name="Wang Q."/>
            <person name="Zhang B."/>
            <person name="Ji P."/>
            <person name="Bell-Sakyi L."/>
            <person name="Cui X.M."/>
            <person name="Yuan T.T."/>
            <person name="Jiang B.G."/>
            <person name="Yang W.F."/>
            <person name="Lam T.T."/>
            <person name="Chang Q.C."/>
            <person name="Ding S.J."/>
            <person name="Wang X.J."/>
            <person name="Zhu J.G."/>
            <person name="Ruan X.D."/>
            <person name="Zhao L."/>
            <person name="Wei J.T."/>
            <person name="Ye R.Z."/>
            <person name="Que T.C."/>
            <person name="Du C.H."/>
            <person name="Zhou Y.H."/>
            <person name="Cheng J.X."/>
            <person name="Dai P.F."/>
            <person name="Guo W.B."/>
            <person name="Han X.H."/>
            <person name="Huang E.J."/>
            <person name="Li L.F."/>
            <person name="Wei W."/>
            <person name="Gao Y.C."/>
            <person name="Liu J.Z."/>
            <person name="Shao H.Z."/>
            <person name="Wang X."/>
            <person name="Wang C.C."/>
            <person name="Yang T.C."/>
            <person name="Huo Q.B."/>
            <person name="Li W."/>
            <person name="Chen H.Y."/>
            <person name="Chen S.E."/>
            <person name="Zhou L.G."/>
            <person name="Ni X.B."/>
            <person name="Tian J.H."/>
            <person name="Sheng Y."/>
            <person name="Liu T."/>
            <person name="Pan Y.S."/>
            <person name="Xia L.Y."/>
            <person name="Li J."/>
            <person name="Zhao F."/>
            <person name="Cao W.C."/>
        </authorList>
    </citation>
    <scope>NUCLEOTIDE SEQUENCE [LARGE SCALE GENOMIC DNA]</scope>
    <source>
        <strain evidence="2">HaeL-2018</strain>
    </source>
</reference>
<evidence type="ECO:0000313" key="3">
    <source>
        <dbReference type="Proteomes" id="UP000821853"/>
    </source>
</evidence>